<comment type="caution">
    <text evidence="1">The sequence shown here is derived from an EMBL/GenBank/DDBJ whole genome shotgun (WGS) entry which is preliminary data.</text>
</comment>
<organism evidence="1 2">
    <name type="scientific">Polyplosphaeria fusca</name>
    <dbReference type="NCBI Taxonomy" id="682080"/>
    <lineage>
        <taxon>Eukaryota</taxon>
        <taxon>Fungi</taxon>
        <taxon>Dikarya</taxon>
        <taxon>Ascomycota</taxon>
        <taxon>Pezizomycotina</taxon>
        <taxon>Dothideomycetes</taxon>
        <taxon>Pleosporomycetidae</taxon>
        <taxon>Pleosporales</taxon>
        <taxon>Tetraplosphaeriaceae</taxon>
        <taxon>Polyplosphaeria</taxon>
    </lineage>
</organism>
<dbReference type="Proteomes" id="UP000799444">
    <property type="component" value="Unassembled WGS sequence"/>
</dbReference>
<dbReference type="EMBL" id="ML996361">
    <property type="protein sequence ID" value="KAF2727035.1"/>
    <property type="molecule type" value="Genomic_DNA"/>
</dbReference>
<sequence>CLGPKDATQGKVGGAVNCAKSIRALGKNVCFAEGPNTHLCESGATKVIGWTTNNKRTTSWCEDVASGVEWILNNCPACGGNDCNIAGTSLSLVKSFSVYEDG</sequence>
<reference evidence="1" key="1">
    <citation type="journal article" date="2020" name="Stud. Mycol.">
        <title>101 Dothideomycetes genomes: a test case for predicting lifestyles and emergence of pathogens.</title>
        <authorList>
            <person name="Haridas S."/>
            <person name="Albert R."/>
            <person name="Binder M."/>
            <person name="Bloem J."/>
            <person name="Labutti K."/>
            <person name="Salamov A."/>
            <person name="Andreopoulos B."/>
            <person name="Baker S."/>
            <person name="Barry K."/>
            <person name="Bills G."/>
            <person name="Bluhm B."/>
            <person name="Cannon C."/>
            <person name="Castanera R."/>
            <person name="Culley D."/>
            <person name="Daum C."/>
            <person name="Ezra D."/>
            <person name="Gonzalez J."/>
            <person name="Henrissat B."/>
            <person name="Kuo A."/>
            <person name="Liang C."/>
            <person name="Lipzen A."/>
            <person name="Lutzoni F."/>
            <person name="Magnuson J."/>
            <person name="Mondo S."/>
            <person name="Nolan M."/>
            <person name="Ohm R."/>
            <person name="Pangilinan J."/>
            <person name="Park H.-J."/>
            <person name="Ramirez L."/>
            <person name="Alfaro M."/>
            <person name="Sun H."/>
            <person name="Tritt A."/>
            <person name="Yoshinaga Y."/>
            <person name="Zwiers L.-H."/>
            <person name="Turgeon B."/>
            <person name="Goodwin S."/>
            <person name="Spatafora J."/>
            <person name="Crous P."/>
            <person name="Grigoriev I."/>
        </authorList>
    </citation>
    <scope>NUCLEOTIDE SEQUENCE</scope>
    <source>
        <strain evidence="1">CBS 125425</strain>
    </source>
</reference>
<keyword evidence="2" id="KW-1185">Reference proteome</keyword>
<protein>
    <submittedName>
        <fullName evidence="1">Uncharacterized protein</fullName>
    </submittedName>
</protein>
<proteinExistence type="predicted"/>
<evidence type="ECO:0000313" key="1">
    <source>
        <dbReference type="EMBL" id="KAF2727035.1"/>
    </source>
</evidence>
<dbReference type="OrthoDB" id="2112446at2759"/>
<dbReference type="AlphaFoldDB" id="A0A9P4UWD0"/>
<evidence type="ECO:0000313" key="2">
    <source>
        <dbReference type="Proteomes" id="UP000799444"/>
    </source>
</evidence>
<gene>
    <name evidence="1" type="ORF">EJ04DRAFT_452167</name>
</gene>
<feature type="non-terminal residue" evidence="1">
    <location>
        <position position="1"/>
    </location>
</feature>
<name>A0A9P4UWD0_9PLEO</name>
<accession>A0A9P4UWD0</accession>